<dbReference type="EC" id="1.3.3.14" evidence="8"/>
<dbReference type="Gene3D" id="3.30.465.10">
    <property type="match status" value="1"/>
</dbReference>
<dbReference type="InterPro" id="IPR016169">
    <property type="entry name" value="FAD-bd_PCMH_sub2"/>
</dbReference>
<dbReference type="GO" id="GO:0071949">
    <property type="term" value="F:FAD binding"/>
    <property type="evidence" value="ECO:0007669"/>
    <property type="project" value="InterPro"/>
</dbReference>
<keyword evidence="9" id="KW-1185">Reference proteome</keyword>
<feature type="compositionally biased region" description="Polar residues" evidence="6">
    <location>
        <begin position="1"/>
        <end position="12"/>
    </location>
</feature>
<evidence type="ECO:0000256" key="1">
    <source>
        <dbReference type="ARBA" id="ARBA00001974"/>
    </source>
</evidence>
<evidence type="ECO:0000259" key="7">
    <source>
        <dbReference type="PROSITE" id="PS51387"/>
    </source>
</evidence>
<dbReference type="AlphaFoldDB" id="A0A7X0NUP7"/>
<evidence type="ECO:0000256" key="4">
    <source>
        <dbReference type="ARBA" id="ARBA00022827"/>
    </source>
</evidence>
<comment type="similarity">
    <text evidence="2">Belongs to the oxygen-dependent FAD-linked oxidoreductase family.</text>
</comment>
<dbReference type="PANTHER" id="PTHR42973:SF39">
    <property type="entry name" value="FAD-BINDING PCMH-TYPE DOMAIN-CONTAINING PROTEIN"/>
    <property type="match status" value="1"/>
</dbReference>
<gene>
    <name evidence="8" type="ORF">HD593_004781</name>
</gene>
<keyword evidence="5 8" id="KW-0560">Oxidoreductase</keyword>
<dbReference type="Pfam" id="PF01565">
    <property type="entry name" value="FAD_binding_4"/>
    <property type="match status" value="1"/>
</dbReference>
<evidence type="ECO:0000256" key="3">
    <source>
        <dbReference type="ARBA" id="ARBA00022630"/>
    </source>
</evidence>
<feature type="region of interest" description="Disordered" evidence="6">
    <location>
        <begin position="1"/>
        <end position="27"/>
    </location>
</feature>
<feature type="domain" description="FAD-binding PCMH-type" evidence="7">
    <location>
        <begin position="102"/>
        <end position="282"/>
    </location>
</feature>
<dbReference type="Gene3D" id="3.40.462.20">
    <property type="match status" value="1"/>
</dbReference>
<accession>A0A7X0NUP7</accession>
<organism evidence="8 9">
    <name type="scientific">Nonomuraea rubra</name>
    <dbReference type="NCBI Taxonomy" id="46180"/>
    <lineage>
        <taxon>Bacteria</taxon>
        <taxon>Bacillati</taxon>
        <taxon>Actinomycetota</taxon>
        <taxon>Actinomycetes</taxon>
        <taxon>Streptosporangiales</taxon>
        <taxon>Streptosporangiaceae</taxon>
        <taxon>Nonomuraea</taxon>
    </lineage>
</organism>
<dbReference type="PROSITE" id="PS51318">
    <property type="entry name" value="TAT"/>
    <property type="match status" value="1"/>
</dbReference>
<dbReference type="EMBL" id="JACHMI010000001">
    <property type="protein sequence ID" value="MBB6549986.1"/>
    <property type="molecule type" value="Genomic_DNA"/>
</dbReference>
<evidence type="ECO:0000313" key="8">
    <source>
        <dbReference type="EMBL" id="MBB6549986.1"/>
    </source>
</evidence>
<proteinExistence type="inferred from homology"/>
<dbReference type="InterPro" id="IPR012951">
    <property type="entry name" value="BBE"/>
</dbReference>
<dbReference type="InterPro" id="IPR006094">
    <property type="entry name" value="Oxid_FAD_bind_N"/>
</dbReference>
<reference evidence="8 9" key="1">
    <citation type="submission" date="2020-08" db="EMBL/GenBank/DDBJ databases">
        <title>Sequencing the genomes of 1000 actinobacteria strains.</title>
        <authorList>
            <person name="Klenk H.-P."/>
        </authorList>
    </citation>
    <scope>NUCLEOTIDE SEQUENCE [LARGE SCALE GENOMIC DNA]</scope>
    <source>
        <strain evidence="8 9">DSM 43768</strain>
    </source>
</reference>
<dbReference type="PANTHER" id="PTHR42973">
    <property type="entry name" value="BINDING OXIDOREDUCTASE, PUTATIVE (AFU_ORTHOLOGUE AFUA_1G17690)-RELATED"/>
    <property type="match status" value="1"/>
</dbReference>
<dbReference type="GO" id="GO:0016491">
    <property type="term" value="F:oxidoreductase activity"/>
    <property type="evidence" value="ECO:0007669"/>
    <property type="project" value="UniProtKB-KW"/>
</dbReference>
<protein>
    <submittedName>
        <fullName evidence="8">Aclacinomycin oxidase</fullName>
        <ecNumber evidence="8">1.1.3.45</ecNumber>
        <ecNumber evidence="8">1.3.3.14</ecNumber>
    </submittedName>
</protein>
<dbReference type="Proteomes" id="UP000565579">
    <property type="component" value="Unassembled WGS sequence"/>
</dbReference>
<evidence type="ECO:0000256" key="2">
    <source>
        <dbReference type="ARBA" id="ARBA00005466"/>
    </source>
</evidence>
<dbReference type="SUPFAM" id="SSF56176">
    <property type="entry name" value="FAD-binding/transporter-associated domain-like"/>
    <property type="match status" value="1"/>
</dbReference>
<dbReference type="InterPro" id="IPR050416">
    <property type="entry name" value="FAD-linked_Oxidoreductase"/>
</dbReference>
<dbReference type="Pfam" id="PF08031">
    <property type="entry name" value="BBE"/>
    <property type="match status" value="1"/>
</dbReference>
<comment type="cofactor">
    <cofactor evidence="1">
        <name>FAD</name>
        <dbReference type="ChEBI" id="CHEBI:57692"/>
    </cofactor>
</comment>
<evidence type="ECO:0000256" key="5">
    <source>
        <dbReference type="ARBA" id="ARBA00023002"/>
    </source>
</evidence>
<dbReference type="RefSeq" id="WP_246546699.1">
    <property type="nucleotide sequence ID" value="NZ_BAAAXY010000054.1"/>
</dbReference>
<sequence length="578" mass="61235">MPAANEPTTSPALSRGDMPTATSPALSRRGMLTAAGATVLGASATGTMSAAGTASAADTASLSGTASADTADPAGTVAFGPVTVRPGDPRYDNLLRGNNFRFAGTPDEIRVVASTGQVVRAVSDAIRSGRRIAVRSGGHCFENLTADPAVRLLLDLSPMDEVGYDARRRAFTVQPGATLGEVYRTLMTGWGVTIPGGGCPEVGAGGHFAGGGYGPLSRRYGSVVDHLYGVEVVVADRDGTARAVVATREPDDPNRDLWWAHTGGGGGNFGVVTRYWLRSPGATGTDPSRLLPPAPRHMLQHVVIWPWEHMTEQALTGLLRNFGTWHERNSAPGSPYAGLYGILQPSHRAGGTVMLVAQIDADLPGAGGMVNDFIAAVTAGVDLTPALDLRRTMPWLHRMTWPGSGEPGDVLVRRYKIKAGYLRRSFTETQLAAVYRHLTNATGGQGSGMLLVGYGGQVRAVEPGATAIAQRDVIMKAVYQTVWADEADDAANLAWVRALYRDVYAGTGGVPVPGDVDDGSYINYPDADLADPAWNTSGVPAHTLYYKDNYPRLQQVKARWDPRNVFRHALSIELPEPG</sequence>
<dbReference type="PROSITE" id="PS51387">
    <property type="entry name" value="FAD_PCMH"/>
    <property type="match status" value="1"/>
</dbReference>
<dbReference type="InterPro" id="IPR036318">
    <property type="entry name" value="FAD-bd_PCMH-like_sf"/>
</dbReference>
<keyword evidence="3" id="KW-0285">Flavoprotein</keyword>
<dbReference type="InterPro" id="IPR016166">
    <property type="entry name" value="FAD-bd_PCMH"/>
</dbReference>
<dbReference type="EC" id="1.1.3.45" evidence="8"/>
<keyword evidence="4" id="KW-0274">FAD</keyword>
<evidence type="ECO:0000313" key="9">
    <source>
        <dbReference type="Proteomes" id="UP000565579"/>
    </source>
</evidence>
<evidence type="ECO:0000256" key="6">
    <source>
        <dbReference type="SAM" id="MobiDB-lite"/>
    </source>
</evidence>
<comment type="caution">
    <text evidence="8">The sequence shown here is derived from an EMBL/GenBank/DDBJ whole genome shotgun (WGS) entry which is preliminary data.</text>
</comment>
<dbReference type="InterPro" id="IPR006311">
    <property type="entry name" value="TAT_signal"/>
</dbReference>
<name>A0A7X0NUP7_9ACTN</name>